<dbReference type="InterPro" id="IPR001478">
    <property type="entry name" value="PDZ"/>
</dbReference>
<dbReference type="InterPro" id="IPR036034">
    <property type="entry name" value="PDZ_sf"/>
</dbReference>
<accession>A0ABW9ZY84</accession>
<dbReference type="PIRSF" id="PIRSF016493">
    <property type="entry name" value="Glycyl_aminpptds"/>
    <property type="match status" value="1"/>
</dbReference>
<dbReference type="InterPro" id="IPR040756">
    <property type="entry name" value="Peptidase_M61_N"/>
</dbReference>
<gene>
    <name evidence="3" type="ORF">GWC95_12085</name>
</gene>
<evidence type="ECO:0000256" key="1">
    <source>
        <dbReference type="SAM" id="SignalP"/>
    </source>
</evidence>
<dbReference type="Pfam" id="PF17899">
    <property type="entry name" value="Peptidase_M61_N"/>
    <property type="match status" value="1"/>
</dbReference>
<dbReference type="Gene3D" id="2.30.42.10">
    <property type="match status" value="1"/>
</dbReference>
<dbReference type="Proteomes" id="UP000753802">
    <property type="component" value="Unassembled WGS sequence"/>
</dbReference>
<feature type="chain" id="PRO_5047307668" evidence="1">
    <location>
        <begin position="20"/>
        <end position="617"/>
    </location>
</feature>
<dbReference type="RefSeq" id="WP_161818983.1">
    <property type="nucleotide sequence ID" value="NZ_JAACJS010000015.1"/>
</dbReference>
<name>A0ABW9ZY84_9BACT</name>
<comment type="caution">
    <text evidence="3">The sequence shown here is derived from an EMBL/GenBank/DDBJ whole genome shotgun (WGS) entry which is preliminary data.</text>
</comment>
<dbReference type="InterPro" id="IPR027268">
    <property type="entry name" value="Peptidase_M4/M1_CTD_sf"/>
</dbReference>
<dbReference type="Gene3D" id="1.10.390.10">
    <property type="entry name" value="Neutral Protease Domain 2"/>
    <property type="match status" value="1"/>
</dbReference>
<organism evidence="3 4">
    <name type="scientific">Sediminibacterium roseum</name>
    <dbReference type="NCBI Taxonomy" id="1978412"/>
    <lineage>
        <taxon>Bacteria</taxon>
        <taxon>Pseudomonadati</taxon>
        <taxon>Bacteroidota</taxon>
        <taxon>Chitinophagia</taxon>
        <taxon>Chitinophagales</taxon>
        <taxon>Chitinophagaceae</taxon>
        <taxon>Sediminibacterium</taxon>
    </lineage>
</organism>
<dbReference type="SUPFAM" id="SSF55486">
    <property type="entry name" value="Metalloproteases ('zincins'), catalytic domain"/>
    <property type="match status" value="1"/>
</dbReference>
<keyword evidence="4" id="KW-1185">Reference proteome</keyword>
<evidence type="ECO:0000313" key="3">
    <source>
        <dbReference type="EMBL" id="NCI50667.1"/>
    </source>
</evidence>
<dbReference type="InterPro" id="IPR007963">
    <property type="entry name" value="Peptidase_M61_catalytic"/>
</dbReference>
<proteinExistence type="predicted"/>
<dbReference type="InterPro" id="IPR024191">
    <property type="entry name" value="Peptidase_M61"/>
</dbReference>
<sequence>MRKIACFSFSLFLVLIVSAQKVAYKMSFPNAVHHEARIDLTVSGIAPKPAVFKMSRSSPGRYATHEFGKNVYDVTAKDQTGKSLVINRIDGDVWEVPKHTGTITVSYTLFGNHADGTYVGIDPESIHLNMPATFMWMKGLDNAPISIRFDLPKENKGVFATQLAPDAEPNGFKAPNLQYFMDSPTKIGDQTIRQWTAQNPDGANYTFRIALESAATPAQADELADKVKKIVNEAKAVFGEFPKYDWGSYTFIAGANPYVSGDGMEHRNSTMITTTMNGFNADRLLGVFSHEYFHNWNVERIRPKTLEPFNFEKSNMSNELWCAEGFTQYYGGLLLTRAGLQSSSSFLNTAASLINTKMNSPGAKFYSPVEASNHAVFVDAAVSIDKNNYGNMFTSYYTYGALIALALDLELQTRYNKTLDAFMQAMWKRFGKTEIPYTVATMQETLAGITDAKFAGDFFSKYINGHEQIDYASLMAKAGYEIKNPNAGKATMGIFTGGGFGGRTISGNASSEEKLTIERNTTRGTAAYEAGLDTGDELLKLDGNDVKSQADVTKFVNSKKPGDAVTVTYKHRGVEKTTTLVLKEQTGVTLVPVESTNKTVTAEMQKIRDSWFTSKAK</sequence>
<evidence type="ECO:0000313" key="4">
    <source>
        <dbReference type="Proteomes" id="UP000753802"/>
    </source>
</evidence>
<dbReference type="Pfam" id="PF05299">
    <property type="entry name" value="Peptidase_M61"/>
    <property type="match status" value="1"/>
</dbReference>
<dbReference type="EMBL" id="JAACJS010000015">
    <property type="protein sequence ID" value="NCI50667.1"/>
    <property type="molecule type" value="Genomic_DNA"/>
</dbReference>
<reference evidence="3 4" key="1">
    <citation type="submission" date="2020-01" db="EMBL/GenBank/DDBJ databases">
        <title>Genome analysis.</title>
        <authorList>
            <person name="Wu S."/>
            <person name="Wang G."/>
        </authorList>
    </citation>
    <scope>NUCLEOTIDE SEQUENCE [LARGE SCALE GENOMIC DNA]</scope>
    <source>
        <strain evidence="3 4">SYL130</strain>
    </source>
</reference>
<dbReference type="SMART" id="SM00228">
    <property type="entry name" value="PDZ"/>
    <property type="match status" value="1"/>
</dbReference>
<dbReference type="SUPFAM" id="SSF50156">
    <property type="entry name" value="PDZ domain-like"/>
    <property type="match status" value="1"/>
</dbReference>
<dbReference type="Pfam" id="PF13180">
    <property type="entry name" value="PDZ_2"/>
    <property type="match status" value="1"/>
</dbReference>
<feature type="domain" description="PDZ" evidence="2">
    <location>
        <begin position="498"/>
        <end position="573"/>
    </location>
</feature>
<feature type="signal peptide" evidence="1">
    <location>
        <begin position="1"/>
        <end position="19"/>
    </location>
</feature>
<keyword evidence="1" id="KW-0732">Signal</keyword>
<evidence type="ECO:0000259" key="2">
    <source>
        <dbReference type="SMART" id="SM00228"/>
    </source>
</evidence>
<protein>
    <submittedName>
        <fullName evidence="3">M61 family metallopeptidase</fullName>
    </submittedName>
</protein>
<dbReference type="Gene3D" id="2.60.40.3650">
    <property type="match status" value="1"/>
</dbReference>